<protein>
    <submittedName>
        <fullName evidence="2">Uncharacterized protein</fullName>
    </submittedName>
</protein>
<evidence type="ECO:0000313" key="3">
    <source>
        <dbReference type="Proteomes" id="UP001159363"/>
    </source>
</evidence>
<comment type="caution">
    <text evidence="2">The sequence shown here is derived from an EMBL/GenBank/DDBJ whole genome shotgun (WGS) entry which is preliminary data.</text>
</comment>
<feature type="region of interest" description="Disordered" evidence="1">
    <location>
        <begin position="72"/>
        <end position="96"/>
    </location>
</feature>
<name>A0ABQ9H0S5_9NEOP</name>
<evidence type="ECO:0000256" key="1">
    <source>
        <dbReference type="SAM" id="MobiDB-lite"/>
    </source>
</evidence>
<organism evidence="2 3">
    <name type="scientific">Dryococelus australis</name>
    <dbReference type="NCBI Taxonomy" id="614101"/>
    <lineage>
        <taxon>Eukaryota</taxon>
        <taxon>Metazoa</taxon>
        <taxon>Ecdysozoa</taxon>
        <taxon>Arthropoda</taxon>
        <taxon>Hexapoda</taxon>
        <taxon>Insecta</taxon>
        <taxon>Pterygota</taxon>
        <taxon>Neoptera</taxon>
        <taxon>Polyneoptera</taxon>
        <taxon>Phasmatodea</taxon>
        <taxon>Verophasmatodea</taxon>
        <taxon>Anareolatae</taxon>
        <taxon>Phasmatidae</taxon>
        <taxon>Eurycanthinae</taxon>
        <taxon>Dryococelus</taxon>
    </lineage>
</organism>
<feature type="region of interest" description="Disordered" evidence="1">
    <location>
        <begin position="124"/>
        <end position="147"/>
    </location>
</feature>
<gene>
    <name evidence="2" type="ORF">PR048_022330</name>
</gene>
<keyword evidence="3" id="KW-1185">Reference proteome</keyword>
<proteinExistence type="predicted"/>
<sequence length="230" mass="26347">MKFCHFSCLPFLPKSCSSSVGREPYRGVADPQWVANPLVGPKCHANDVARQLPLERPGSDCKEMRAALKETPGSDCKEMRAGLKGTPGSDCKEMRDPKSFIDQYDRSGGRYEATRGDMREELVNAGSGPRSNMGGNPRGRWGPAERRTDEYPSKRRRYLGHSYYHATLVYTWRCIVYHYFTEFFQVRKYKDSKIILPEDKIVYGIAPCFHHQIVKLCSICKYFVLRLTES</sequence>
<evidence type="ECO:0000313" key="2">
    <source>
        <dbReference type="EMBL" id="KAJ8877871.1"/>
    </source>
</evidence>
<reference evidence="2 3" key="1">
    <citation type="submission" date="2023-02" db="EMBL/GenBank/DDBJ databases">
        <title>LHISI_Scaffold_Assembly.</title>
        <authorList>
            <person name="Stuart O.P."/>
            <person name="Cleave R."/>
            <person name="Magrath M.J.L."/>
            <person name="Mikheyev A.S."/>
        </authorList>
    </citation>
    <scope>NUCLEOTIDE SEQUENCE [LARGE SCALE GENOMIC DNA]</scope>
    <source>
        <strain evidence="2">Daus_M_001</strain>
        <tissue evidence="2">Leg muscle</tissue>
    </source>
</reference>
<dbReference type="EMBL" id="JARBHB010000008">
    <property type="protein sequence ID" value="KAJ8877871.1"/>
    <property type="molecule type" value="Genomic_DNA"/>
</dbReference>
<accession>A0ABQ9H0S5</accession>
<dbReference type="Proteomes" id="UP001159363">
    <property type="component" value="Chromosome 7"/>
</dbReference>